<sequence>MSSNYEHSPEEQRAFISLVTQYQPALRAYIISLMPGMDGAADVLQETNLIIWEKRKSFELGSNFVAWAYAIARFEVKRHKRQYSKQKSKVCTLDDDLAEELAEFCSLIPEETEKRMLALERCLSKLKKEELQLIQQRYVSDLSLKEYAEKVGRPFGSLRVTLHRIRSGLRQCVAYQLNPNLGSR</sequence>
<evidence type="ECO:0000313" key="6">
    <source>
        <dbReference type="EMBL" id="GAA5495847.1"/>
    </source>
</evidence>
<evidence type="ECO:0000256" key="4">
    <source>
        <dbReference type="ARBA" id="ARBA00023163"/>
    </source>
</evidence>
<dbReference type="SUPFAM" id="SSF88946">
    <property type="entry name" value="Sigma2 domain of RNA polymerase sigma factors"/>
    <property type="match status" value="1"/>
</dbReference>
<dbReference type="EMBL" id="BAABRL010000005">
    <property type="protein sequence ID" value="GAA5495847.1"/>
    <property type="molecule type" value="Genomic_DNA"/>
</dbReference>
<dbReference type="Pfam" id="PF04542">
    <property type="entry name" value="Sigma70_r2"/>
    <property type="match status" value="1"/>
</dbReference>
<dbReference type="InterPro" id="IPR013325">
    <property type="entry name" value="RNA_pol_sigma_r2"/>
</dbReference>
<dbReference type="InterPro" id="IPR014331">
    <property type="entry name" value="RNA_pol_sigma70_ECF_RHOBA"/>
</dbReference>
<proteinExistence type="inferred from homology"/>
<feature type="domain" description="RNA polymerase sigma-70 region 2" evidence="5">
    <location>
        <begin position="18"/>
        <end position="84"/>
    </location>
</feature>
<dbReference type="InterPro" id="IPR013324">
    <property type="entry name" value="RNA_pol_sigma_r3/r4-like"/>
</dbReference>
<keyword evidence="3" id="KW-0731">Sigma factor</keyword>
<protein>
    <recommendedName>
        <fullName evidence="5">RNA polymerase sigma-70 region 2 domain-containing protein</fullName>
    </recommendedName>
</protein>
<dbReference type="NCBIfam" id="TIGR02989">
    <property type="entry name" value="Sig-70_gvs1"/>
    <property type="match status" value="1"/>
</dbReference>
<dbReference type="InterPro" id="IPR007627">
    <property type="entry name" value="RNA_pol_sigma70_r2"/>
</dbReference>
<reference evidence="6 7" key="1">
    <citation type="submission" date="2024-02" db="EMBL/GenBank/DDBJ databases">
        <title>Rubritalea halochordaticola NBRC 107102.</title>
        <authorList>
            <person name="Ichikawa N."/>
            <person name="Katano-Makiyama Y."/>
            <person name="Hidaka K."/>
        </authorList>
    </citation>
    <scope>NUCLEOTIDE SEQUENCE [LARGE SCALE GENOMIC DNA]</scope>
    <source>
        <strain evidence="6 7">NBRC 107102</strain>
    </source>
</reference>
<dbReference type="Gene3D" id="1.10.10.10">
    <property type="entry name" value="Winged helix-like DNA-binding domain superfamily/Winged helix DNA-binding domain"/>
    <property type="match status" value="1"/>
</dbReference>
<evidence type="ECO:0000256" key="1">
    <source>
        <dbReference type="ARBA" id="ARBA00010641"/>
    </source>
</evidence>
<evidence type="ECO:0000256" key="2">
    <source>
        <dbReference type="ARBA" id="ARBA00023015"/>
    </source>
</evidence>
<dbReference type="PANTHER" id="PTHR43133:SF51">
    <property type="entry name" value="RNA POLYMERASE SIGMA FACTOR"/>
    <property type="match status" value="1"/>
</dbReference>
<dbReference type="InterPro" id="IPR036388">
    <property type="entry name" value="WH-like_DNA-bd_sf"/>
</dbReference>
<name>A0ABP9V5E8_9BACT</name>
<dbReference type="RefSeq" id="WP_346188584.1">
    <property type="nucleotide sequence ID" value="NZ_BAABRL010000005.1"/>
</dbReference>
<dbReference type="InterPro" id="IPR014284">
    <property type="entry name" value="RNA_pol_sigma-70_dom"/>
</dbReference>
<dbReference type="SUPFAM" id="SSF88659">
    <property type="entry name" value="Sigma3 and sigma4 domains of RNA polymerase sigma factors"/>
    <property type="match status" value="1"/>
</dbReference>
<accession>A0ABP9V5E8</accession>
<dbReference type="NCBIfam" id="TIGR02937">
    <property type="entry name" value="sigma70-ECF"/>
    <property type="match status" value="1"/>
</dbReference>
<keyword evidence="7" id="KW-1185">Reference proteome</keyword>
<evidence type="ECO:0000259" key="5">
    <source>
        <dbReference type="Pfam" id="PF04542"/>
    </source>
</evidence>
<evidence type="ECO:0000313" key="7">
    <source>
        <dbReference type="Proteomes" id="UP001424741"/>
    </source>
</evidence>
<keyword evidence="2" id="KW-0805">Transcription regulation</keyword>
<keyword evidence="4" id="KW-0804">Transcription</keyword>
<evidence type="ECO:0000256" key="3">
    <source>
        <dbReference type="ARBA" id="ARBA00023082"/>
    </source>
</evidence>
<dbReference type="Gene3D" id="1.10.1740.10">
    <property type="match status" value="1"/>
</dbReference>
<dbReference type="InterPro" id="IPR039425">
    <property type="entry name" value="RNA_pol_sigma-70-like"/>
</dbReference>
<dbReference type="Proteomes" id="UP001424741">
    <property type="component" value="Unassembled WGS sequence"/>
</dbReference>
<comment type="similarity">
    <text evidence="1">Belongs to the sigma-70 factor family. ECF subfamily.</text>
</comment>
<gene>
    <name evidence="6" type="ORF">Rhal01_02026</name>
</gene>
<comment type="caution">
    <text evidence="6">The sequence shown here is derived from an EMBL/GenBank/DDBJ whole genome shotgun (WGS) entry which is preliminary data.</text>
</comment>
<organism evidence="6 7">
    <name type="scientific">Rubritalea halochordaticola</name>
    <dbReference type="NCBI Taxonomy" id="714537"/>
    <lineage>
        <taxon>Bacteria</taxon>
        <taxon>Pseudomonadati</taxon>
        <taxon>Verrucomicrobiota</taxon>
        <taxon>Verrucomicrobiia</taxon>
        <taxon>Verrucomicrobiales</taxon>
        <taxon>Rubritaleaceae</taxon>
        <taxon>Rubritalea</taxon>
    </lineage>
</organism>
<dbReference type="PANTHER" id="PTHR43133">
    <property type="entry name" value="RNA POLYMERASE ECF-TYPE SIGMA FACTO"/>
    <property type="match status" value="1"/>
</dbReference>